<dbReference type="Gene3D" id="3.40.1690.10">
    <property type="entry name" value="secretion proteins EscU"/>
    <property type="match status" value="1"/>
</dbReference>
<keyword evidence="4 13" id="KW-0813">Transport</keyword>
<keyword evidence="7 13" id="KW-1005">Bacterial flagellum biogenesis</keyword>
<keyword evidence="9 13" id="KW-1133">Transmembrane helix</keyword>
<keyword evidence="6 13" id="KW-0812">Transmembrane</keyword>
<evidence type="ECO:0000313" key="16">
    <source>
        <dbReference type="Proteomes" id="UP000217076"/>
    </source>
</evidence>
<keyword evidence="10 13" id="KW-0472">Membrane</keyword>
<evidence type="ECO:0000256" key="9">
    <source>
        <dbReference type="ARBA" id="ARBA00022989"/>
    </source>
</evidence>
<sequence length="369" mass="41131">MAEEDKDSKTEEPTERRLGKAREDGDVPMSTEVRNLFALFGVTVALATMAPLVVGWIGRALTRYVEHADSIRVDTPSNVIDQTFGTLGEVALALALPVSLFVALAILGSVWQVGLLYTPKKMIPKLSTISPISGFKRLFSMNQVVEVGKGLLKVIIVGLLLWLIIWPQMPHPSQILDMALPATMELLRDLLLLLFLTVTLLMVVIAAADLAWQRYSHRKKLKMTKKEVKDEHKDVEGNPQIKAKIRQIRFERHRQRMMAAVPRADVVITNPTHYAVALRYDMETMGAPVLTAKGVDYLARRMRELAVTHEVPVVENPMLARALYASVEIDQEVPPEHYKAVAEVIGYVMRLRGGAGRRAGTGGEGTRWN</sequence>
<evidence type="ECO:0000256" key="13">
    <source>
        <dbReference type="RuleBase" id="RU364091"/>
    </source>
</evidence>
<accession>A0A1G8DH82</accession>
<evidence type="ECO:0000256" key="2">
    <source>
        <dbReference type="ARBA" id="ARBA00010690"/>
    </source>
</evidence>
<dbReference type="SUPFAM" id="SSF160544">
    <property type="entry name" value="EscU C-terminal domain-like"/>
    <property type="match status" value="1"/>
</dbReference>
<dbReference type="Pfam" id="PF01312">
    <property type="entry name" value="Bac_export_2"/>
    <property type="match status" value="1"/>
</dbReference>
<dbReference type="OrthoDB" id="9807950at2"/>
<evidence type="ECO:0000256" key="11">
    <source>
        <dbReference type="ARBA" id="ARBA00023225"/>
    </source>
</evidence>
<dbReference type="FunFam" id="3.40.1690.10:FF:000001">
    <property type="entry name" value="Flagellar biosynthetic protein FlhB"/>
    <property type="match status" value="1"/>
</dbReference>
<evidence type="ECO:0000256" key="8">
    <source>
        <dbReference type="ARBA" id="ARBA00022927"/>
    </source>
</evidence>
<dbReference type="PANTHER" id="PTHR30531:SF12">
    <property type="entry name" value="FLAGELLAR BIOSYNTHETIC PROTEIN FLHB"/>
    <property type="match status" value="1"/>
</dbReference>
<feature type="transmembrane region" description="Helical" evidence="13">
    <location>
        <begin position="150"/>
        <end position="170"/>
    </location>
</feature>
<dbReference type="InterPro" id="IPR006135">
    <property type="entry name" value="T3SS_substrate_exporter"/>
</dbReference>
<evidence type="ECO:0000256" key="12">
    <source>
        <dbReference type="ARBA" id="ARBA00025078"/>
    </source>
</evidence>
<dbReference type="EMBL" id="FNCV01000008">
    <property type="protein sequence ID" value="SDH56971.1"/>
    <property type="molecule type" value="Genomic_DNA"/>
</dbReference>
<dbReference type="GO" id="GO:0044780">
    <property type="term" value="P:bacterial-type flagellum assembly"/>
    <property type="evidence" value="ECO:0007669"/>
    <property type="project" value="InterPro"/>
</dbReference>
<evidence type="ECO:0000256" key="3">
    <source>
        <dbReference type="ARBA" id="ARBA00021622"/>
    </source>
</evidence>
<protein>
    <recommendedName>
        <fullName evidence="3 13">Flagellar biosynthetic protein FlhB</fullName>
    </recommendedName>
</protein>
<dbReference type="Gene3D" id="6.10.250.2080">
    <property type="match status" value="1"/>
</dbReference>
<dbReference type="GO" id="GO:0009306">
    <property type="term" value="P:protein secretion"/>
    <property type="evidence" value="ECO:0007669"/>
    <property type="project" value="InterPro"/>
</dbReference>
<keyword evidence="15" id="KW-0969">Cilium</keyword>
<keyword evidence="15" id="KW-0966">Cell projection</keyword>
<name>A0A1G8DH82_9PROT</name>
<dbReference type="InterPro" id="IPR029025">
    <property type="entry name" value="T3SS_substrate_exporter_C"/>
</dbReference>
<keyword evidence="8 13" id="KW-0653">Protein transport</keyword>
<evidence type="ECO:0000256" key="10">
    <source>
        <dbReference type="ARBA" id="ARBA00023136"/>
    </source>
</evidence>
<evidence type="ECO:0000256" key="7">
    <source>
        <dbReference type="ARBA" id="ARBA00022795"/>
    </source>
</evidence>
<evidence type="ECO:0000313" key="15">
    <source>
        <dbReference type="EMBL" id="SDH56971.1"/>
    </source>
</evidence>
<dbReference type="AlphaFoldDB" id="A0A1G8DH82"/>
<reference evidence="16" key="1">
    <citation type="submission" date="2016-10" db="EMBL/GenBank/DDBJ databases">
        <authorList>
            <person name="Varghese N."/>
            <person name="Submissions S."/>
        </authorList>
    </citation>
    <scope>NUCLEOTIDE SEQUENCE [LARGE SCALE GENOMIC DNA]</scope>
    <source>
        <strain evidence="16">930I</strain>
    </source>
</reference>
<comment type="function">
    <text evidence="12 13">Required for formation of the rod structure in the basal body of the flagellar apparatus. Together with FliI and FliH, may constitute the export apparatus of flagellin.</text>
</comment>
<feature type="region of interest" description="Disordered" evidence="14">
    <location>
        <begin position="1"/>
        <end position="24"/>
    </location>
</feature>
<keyword evidence="11 13" id="KW-1006">Bacterial flagellum protein export</keyword>
<dbReference type="Proteomes" id="UP000217076">
    <property type="component" value="Unassembled WGS sequence"/>
</dbReference>
<evidence type="ECO:0000256" key="4">
    <source>
        <dbReference type="ARBA" id="ARBA00022448"/>
    </source>
</evidence>
<keyword evidence="15" id="KW-0282">Flagellum</keyword>
<proteinExistence type="inferred from homology"/>
<evidence type="ECO:0000256" key="5">
    <source>
        <dbReference type="ARBA" id="ARBA00022475"/>
    </source>
</evidence>
<dbReference type="GO" id="GO:0005886">
    <property type="term" value="C:plasma membrane"/>
    <property type="evidence" value="ECO:0007669"/>
    <property type="project" value="UniProtKB-SubCell"/>
</dbReference>
<evidence type="ECO:0000256" key="1">
    <source>
        <dbReference type="ARBA" id="ARBA00004651"/>
    </source>
</evidence>
<gene>
    <name evidence="13" type="primary">flhB</name>
    <name evidence="15" type="ORF">SAMN05421742_10816</name>
</gene>
<dbReference type="STRING" id="83401.SAMN05421742_10816"/>
<dbReference type="NCBIfam" id="TIGR00328">
    <property type="entry name" value="flhB"/>
    <property type="match status" value="1"/>
</dbReference>
<evidence type="ECO:0000256" key="14">
    <source>
        <dbReference type="SAM" id="MobiDB-lite"/>
    </source>
</evidence>
<dbReference type="InterPro" id="IPR006136">
    <property type="entry name" value="FlhB"/>
</dbReference>
<dbReference type="PANTHER" id="PTHR30531">
    <property type="entry name" value="FLAGELLAR BIOSYNTHETIC PROTEIN FLHB"/>
    <property type="match status" value="1"/>
</dbReference>
<feature type="transmembrane region" description="Helical" evidence="13">
    <location>
        <begin position="90"/>
        <end position="117"/>
    </location>
</feature>
<dbReference type="PRINTS" id="PR00950">
    <property type="entry name" value="TYPE3IMSPROT"/>
</dbReference>
<evidence type="ECO:0000256" key="6">
    <source>
        <dbReference type="ARBA" id="ARBA00022692"/>
    </source>
</evidence>
<comment type="similarity">
    <text evidence="2 13">Belongs to the type III secretion exporter family.</text>
</comment>
<dbReference type="RefSeq" id="WP_092620381.1">
    <property type="nucleotide sequence ID" value="NZ_FNCV01000008.1"/>
</dbReference>
<organism evidence="15 16">
    <name type="scientific">Roseospirillum parvum</name>
    <dbReference type="NCBI Taxonomy" id="83401"/>
    <lineage>
        <taxon>Bacteria</taxon>
        <taxon>Pseudomonadati</taxon>
        <taxon>Pseudomonadota</taxon>
        <taxon>Alphaproteobacteria</taxon>
        <taxon>Rhodospirillales</taxon>
        <taxon>Rhodospirillaceae</taxon>
        <taxon>Roseospirillum</taxon>
    </lineage>
</organism>
<feature type="transmembrane region" description="Helical" evidence="13">
    <location>
        <begin position="36"/>
        <end position="57"/>
    </location>
</feature>
<feature type="transmembrane region" description="Helical" evidence="13">
    <location>
        <begin position="190"/>
        <end position="212"/>
    </location>
</feature>
<comment type="subcellular location">
    <subcellularLocation>
        <location evidence="1">Cell membrane</location>
        <topology evidence="1">Multi-pass membrane protein</topology>
    </subcellularLocation>
</comment>
<keyword evidence="16" id="KW-1185">Reference proteome</keyword>
<keyword evidence="5 13" id="KW-1003">Cell membrane</keyword>